<feature type="coiled-coil region" evidence="1">
    <location>
        <begin position="95"/>
        <end position="122"/>
    </location>
</feature>
<accession>A0ABN1LXB9</accession>
<gene>
    <name evidence="3" type="ORF">GCM10008917_03380</name>
</gene>
<organism evidence="3 4">
    <name type="scientific">Paraclostridium tenue</name>
    <dbReference type="NCBI Taxonomy" id="1737"/>
    <lineage>
        <taxon>Bacteria</taxon>
        <taxon>Bacillati</taxon>
        <taxon>Bacillota</taxon>
        <taxon>Clostridia</taxon>
        <taxon>Peptostreptococcales</taxon>
        <taxon>Peptostreptococcaceae</taxon>
        <taxon>Paraclostridium</taxon>
    </lineage>
</organism>
<evidence type="ECO:0000256" key="1">
    <source>
        <dbReference type="SAM" id="Coils"/>
    </source>
</evidence>
<feature type="signal peptide" evidence="2">
    <location>
        <begin position="1"/>
        <end position="22"/>
    </location>
</feature>
<evidence type="ECO:0008006" key="5">
    <source>
        <dbReference type="Google" id="ProtNLM"/>
    </source>
</evidence>
<feature type="chain" id="PRO_5045547358" description="Lipoprotein" evidence="2">
    <location>
        <begin position="23"/>
        <end position="206"/>
    </location>
</feature>
<comment type="caution">
    <text evidence="3">The sequence shown here is derived from an EMBL/GenBank/DDBJ whole genome shotgun (WGS) entry which is preliminary data.</text>
</comment>
<name>A0ABN1LXB9_9FIRM</name>
<dbReference type="EMBL" id="BAAACP010000001">
    <property type="protein sequence ID" value="GAA0861553.1"/>
    <property type="molecule type" value="Genomic_DNA"/>
</dbReference>
<reference evidence="3 4" key="1">
    <citation type="journal article" date="2019" name="Int. J. Syst. Evol. Microbiol.">
        <title>The Global Catalogue of Microorganisms (GCM) 10K type strain sequencing project: providing services to taxonomists for standard genome sequencing and annotation.</title>
        <authorList>
            <consortium name="The Broad Institute Genomics Platform"/>
            <consortium name="The Broad Institute Genome Sequencing Center for Infectious Disease"/>
            <person name="Wu L."/>
            <person name="Ma J."/>
        </authorList>
    </citation>
    <scope>NUCLEOTIDE SEQUENCE [LARGE SCALE GENOMIC DNA]</scope>
    <source>
        <strain evidence="3 4">JCM 6486</strain>
    </source>
</reference>
<dbReference type="RefSeq" id="WP_346041457.1">
    <property type="nucleotide sequence ID" value="NZ_BAAACP010000001.1"/>
</dbReference>
<dbReference type="Proteomes" id="UP001400965">
    <property type="component" value="Unassembled WGS sequence"/>
</dbReference>
<sequence>MKYSKVLALGLIGLLSFGVVGCADKMPKKTDENRVTKSTPETKDNRYGNMSMESYRDEFGKLYENNIARLENYNGYDQILVDKETKDYPGNEKYLEGLKKAYKDSEKNLQEFVDSLKRVKTEDPKIKDMNDKLIAEGNKLLGELKTRSKKLDEVPNSLMQKSEVEFRKGINDILNIDNTTRSDFNNLIKDAQNFFGIDNKNKINKK</sequence>
<evidence type="ECO:0000313" key="4">
    <source>
        <dbReference type="Proteomes" id="UP001400965"/>
    </source>
</evidence>
<evidence type="ECO:0000256" key="2">
    <source>
        <dbReference type="SAM" id="SignalP"/>
    </source>
</evidence>
<evidence type="ECO:0000313" key="3">
    <source>
        <dbReference type="EMBL" id="GAA0861553.1"/>
    </source>
</evidence>
<protein>
    <recommendedName>
        <fullName evidence="5">Lipoprotein</fullName>
    </recommendedName>
</protein>
<proteinExistence type="predicted"/>
<keyword evidence="1" id="KW-0175">Coiled coil</keyword>
<keyword evidence="2" id="KW-0732">Signal</keyword>
<dbReference type="PROSITE" id="PS51257">
    <property type="entry name" value="PROKAR_LIPOPROTEIN"/>
    <property type="match status" value="1"/>
</dbReference>
<keyword evidence="4" id="KW-1185">Reference proteome</keyword>